<dbReference type="InterPro" id="IPR051312">
    <property type="entry name" value="Diverse_Substr_Oxidored"/>
</dbReference>
<dbReference type="SUPFAM" id="SSF56176">
    <property type="entry name" value="FAD-binding/transporter-associated domain-like"/>
    <property type="match status" value="1"/>
</dbReference>
<evidence type="ECO:0000256" key="1">
    <source>
        <dbReference type="ARBA" id="ARBA00022630"/>
    </source>
</evidence>
<dbReference type="InterPro" id="IPR005107">
    <property type="entry name" value="CO_DH_flav_C"/>
</dbReference>
<dbReference type="EMBL" id="MFKF01000335">
    <property type="protein sequence ID" value="OGG46196.1"/>
    <property type="molecule type" value="Genomic_DNA"/>
</dbReference>
<dbReference type="Gene3D" id="3.30.465.10">
    <property type="match status" value="1"/>
</dbReference>
<dbReference type="Gene3D" id="3.30.43.10">
    <property type="entry name" value="Uridine Diphospho-n-acetylenolpyruvylglucosamine Reductase, domain 2"/>
    <property type="match status" value="1"/>
</dbReference>
<proteinExistence type="predicted"/>
<evidence type="ECO:0000256" key="3">
    <source>
        <dbReference type="ARBA" id="ARBA00023002"/>
    </source>
</evidence>
<sequence>MFPNVFEYYRANSVAEAIALLTKYGDDARPISGGQSLVPLMKLRLVNPGVIVDLNPIPGLDYVRRTDGVIELGGLVRHAEAESAALLKQHLPVVVDAVELTGDMQVRNRGTVGGVIAEADPGGDWGAALLAVNGKVECEGPNGKRVIDGPDFYLDFLTTALGPGEIVTGVQLPVPAARSGGAYLKLERRSGDFAVVGAAVQLTVGADGTCQEIGIGLSGVGTIPIKATEAERALKGTKLTDADVAEAARLVDGAIEPLTDVRASAEYRRAMAGVYFKRALKAAQARVK</sequence>
<dbReference type="PANTHER" id="PTHR42659:SF2">
    <property type="entry name" value="XANTHINE DEHYDROGENASE SUBUNIT C-RELATED"/>
    <property type="match status" value="1"/>
</dbReference>
<dbReference type="SUPFAM" id="SSF55447">
    <property type="entry name" value="CO dehydrogenase flavoprotein C-terminal domain-like"/>
    <property type="match status" value="1"/>
</dbReference>
<feature type="domain" description="FAD-binding PCMH-type" evidence="4">
    <location>
        <begin position="1"/>
        <end position="177"/>
    </location>
</feature>
<dbReference type="PANTHER" id="PTHR42659">
    <property type="entry name" value="XANTHINE DEHYDROGENASE SUBUNIT C-RELATED"/>
    <property type="match status" value="1"/>
</dbReference>
<keyword evidence="3" id="KW-0560">Oxidoreductase</keyword>
<gene>
    <name evidence="5" type="ORF">A3F84_04150</name>
</gene>
<dbReference type="InterPro" id="IPR016169">
    <property type="entry name" value="FAD-bd_PCMH_sub2"/>
</dbReference>
<dbReference type="InterPro" id="IPR002346">
    <property type="entry name" value="Mopterin_DH_FAD-bd"/>
</dbReference>
<name>A0A1F6CAI9_HANXR</name>
<keyword evidence="1" id="KW-0285">Flavoprotein</keyword>
<dbReference type="SMART" id="SM01092">
    <property type="entry name" value="CO_deh_flav_C"/>
    <property type="match status" value="1"/>
</dbReference>
<dbReference type="InterPro" id="IPR036318">
    <property type="entry name" value="FAD-bd_PCMH-like_sf"/>
</dbReference>
<evidence type="ECO:0000256" key="2">
    <source>
        <dbReference type="ARBA" id="ARBA00022827"/>
    </source>
</evidence>
<dbReference type="Proteomes" id="UP000178606">
    <property type="component" value="Unassembled WGS sequence"/>
</dbReference>
<protein>
    <recommendedName>
        <fullName evidence="4">FAD-binding PCMH-type domain-containing protein</fullName>
    </recommendedName>
</protein>
<dbReference type="Pfam" id="PF03450">
    <property type="entry name" value="CO_deh_flav_C"/>
    <property type="match status" value="1"/>
</dbReference>
<dbReference type="Pfam" id="PF00941">
    <property type="entry name" value="FAD_binding_5"/>
    <property type="match status" value="1"/>
</dbReference>
<keyword evidence="2" id="KW-0274">FAD</keyword>
<accession>A0A1F6CAI9</accession>
<evidence type="ECO:0000313" key="6">
    <source>
        <dbReference type="Proteomes" id="UP000178606"/>
    </source>
</evidence>
<dbReference type="InterPro" id="IPR036683">
    <property type="entry name" value="CO_DH_flav_C_dom_sf"/>
</dbReference>
<dbReference type="InterPro" id="IPR016166">
    <property type="entry name" value="FAD-bd_PCMH"/>
</dbReference>
<evidence type="ECO:0000259" key="4">
    <source>
        <dbReference type="PROSITE" id="PS51387"/>
    </source>
</evidence>
<reference evidence="5 6" key="1">
    <citation type="journal article" date="2016" name="Nat. Commun.">
        <title>Thousands of microbial genomes shed light on interconnected biogeochemical processes in an aquifer system.</title>
        <authorList>
            <person name="Anantharaman K."/>
            <person name="Brown C.T."/>
            <person name="Hug L.A."/>
            <person name="Sharon I."/>
            <person name="Castelle C.J."/>
            <person name="Probst A.J."/>
            <person name="Thomas B.C."/>
            <person name="Singh A."/>
            <person name="Wilkins M.J."/>
            <person name="Karaoz U."/>
            <person name="Brodie E.L."/>
            <person name="Williams K.H."/>
            <person name="Hubbard S.S."/>
            <person name="Banfield J.F."/>
        </authorList>
    </citation>
    <scope>NUCLEOTIDE SEQUENCE [LARGE SCALE GENOMIC DNA]</scope>
    <source>
        <strain evidence="6">RIFCSPLOWO2_12_FULL_64_10</strain>
    </source>
</reference>
<organism evidence="5 6">
    <name type="scientific">Handelsmanbacteria sp. (strain RIFCSPLOWO2_12_FULL_64_10)</name>
    <dbReference type="NCBI Taxonomy" id="1817868"/>
    <lineage>
        <taxon>Bacteria</taxon>
        <taxon>Candidatus Handelsmaniibacteriota</taxon>
    </lineage>
</organism>
<evidence type="ECO:0000313" key="5">
    <source>
        <dbReference type="EMBL" id="OGG46196.1"/>
    </source>
</evidence>
<dbReference type="GO" id="GO:0071949">
    <property type="term" value="F:FAD binding"/>
    <property type="evidence" value="ECO:0007669"/>
    <property type="project" value="InterPro"/>
</dbReference>
<dbReference type="PROSITE" id="PS51387">
    <property type="entry name" value="FAD_PCMH"/>
    <property type="match status" value="1"/>
</dbReference>
<dbReference type="InterPro" id="IPR016167">
    <property type="entry name" value="FAD-bd_PCMH_sub1"/>
</dbReference>
<dbReference type="AlphaFoldDB" id="A0A1F6CAI9"/>
<dbReference type="Gene3D" id="3.30.390.50">
    <property type="entry name" value="CO dehydrogenase flavoprotein, C-terminal domain"/>
    <property type="match status" value="1"/>
</dbReference>
<comment type="caution">
    <text evidence="5">The sequence shown here is derived from an EMBL/GenBank/DDBJ whole genome shotgun (WGS) entry which is preliminary data.</text>
</comment>
<dbReference type="GO" id="GO:0016491">
    <property type="term" value="F:oxidoreductase activity"/>
    <property type="evidence" value="ECO:0007669"/>
    <property type="project" value="UniProtKB-KW"/>
</dbReference>